<reference evidence="10" key="1">
    <citation type="journal article" date="2015" name="Nature">
        <title>Complex archaea that bridge the gap between prokaryotes and eukaryotes.</title>
        <authorList>
            <person name="Spang A."/>
            <person name="Saw J.H."/>
            <person name="Jorgensen S.L."/>
            <person name="Zaremba-Niedzwiedzka K."/>
            <person name="Martijn J."/>
            <person name="Lind A.E."/>
            <person name="van Eijk R."/>
            <person name="Schleper C."/>
            <person name="Guy L."/>
            <person name="Ettema T.J."/>
        </authorList>
    </citation>
    <scope>NUCLEOTIDE SEQUENCE</scope>
</reference>
<evidence type="ECO:0000256" key="8">
    <source>
        <dbReference type="ARBA" id="ARBA00033428"/>
    </source>
</evidence>
<name>A0A0F9IQQ6_9ZZZZ</name>
<evidence type="ECO:0000256" key="4">
    <source>
        <dbReference type="ARBA" id="ARBA00021923"/>
    </source>
</evidence>
<evidence type="ECO:0000259" key="9">
    <source>
        <dbReference type="SMART" id="SM00934"/>
    </source>
</evidence>
<proteinExistence type="inferred from homology"/>
<comment type="subunit">
    <text evidence="2">Homodimer.</text>
</comment>
<dbReference type="GO" id="GO:0006207">
    <property type="term" value="P:'de novo' pyrimidine nucleobase biosynthetic process"/>
    <property type="evidence" value="ECO:0007669"/>
    <property type="project" value="InterPro"/>
</dbReference>
<keyword evidence="7" id="KW-0456">Lyase</keyword>
<dbReference type="EC" id="4.1.1.23" evidence="3"/>
<dbReference type="PANTHER" id="PTHR32119:SF2">
    <property type="entry name" value="OROTIDINE 5'-PHOSPHATE DECARBOXYLASE"/>
    <property type="match status" value="1"/>
</dbReference>
<evidence type="ECO:0000256" key="1">
    <source>
        <dbReference type="ARBA" id="ARBA00004861"/>
    </source>
</evidence>
<dbReference type="PROSITE" id="PS00156">
    <property type="entry name" value="OMPDECASE"/>
    <property type="match status" value="1"/>
</dbReference>
<dbReference type="InterPro" id="IPR011060">
    <property type="entry name" value="RibuloseP-bd_barrel"/>
</dbReference>
<evidence type="ECO:0000256" key="2">
    <source>
        <dbReference type="ARBA" id="ARBA00011738"/>
    </source>
</evidence>
<dbReference type="FunFam" id="3.20.20.70:FF:000015">
    <property type="entry name" value="Orotidine 5'-phosphate decarboxylase"/>
    <property type="match status" value="1"/>
</dbReference>
<dbReference type="AlphaFoldDB" id="A0A0F9IQQ6"/>
<keyword evidence="6" id="KW-0665">Pyrimidine biosynthesis</keyword>
<dbReference type="Pfam" id="PF00215">
    <property type="entry name" value="OMPdecase"/>
    <property type="match status" value="1"/>
</dbReference>
<dbReference type="GO" id="GO:0044205">
    <property type="term" value="P:'de novo' UMP biosynthetic process"/>
    <property type="evidence" value="ECO:0007669"/>
    <property type="project" value="UniProtKB-UniPathway"/>
</dbReference>
<dbReference type="InterPro" id="IPR013785">
    <property type="entry name" value="Aldolase_TIM"/>
</dbReference>
<evidence type="ECO:0000256" key="5">
    <source>
        <dbReference type="ARBA" id="ARBA00022793"/>
    </source>
</evidence>
<dbReference type="SUPFAM" id="SSF51366">
    <property type="entry name" value="Ribulose-phoshate binding barrel"/>
    <property type="match status" value="1"/>
</dbReference>
<dbReference type="InterPro" id="IPR018089">
    <property type="entry name" value="OMPdecase_AS"/>
</dbReference>
<dbReference type="PANTHER" id="PTHR32119">
    <property type="entry name" value="OROTIDINE 5'-PHOSPHATE DECARBOXYLASE"/>
    <property type="match status" value="1"/>
</dbReference>
<dbReference type="NCBIfam" id="TIGR01740">
    <property type="entry name" value="pyrF"/>
    <property type="match status" value="1"/>
</dbReference>
<dbReference type="NCBIfam" id="NF001273">
    <property type="entry name" value="PRK00230.1"/>
    <property type="match status" value="1"/>
</dbReference>
<dbReference type="UniPathway" id="UPA00070">
    <property type="reaction ID" value="UER00120"/>
</dbReference>
<evidence type="ECO:0000313" key="10">
    <source>
        <dbReference type="EMBL" id="KKM58365.1"/>
    </source>
</evidence>
<accession>A0A0F9IQQ6</accession>
<organism evidence="10">
    <name type="scientific">marine sediment metagenome</name>
    <dbReference type="NCBI Taxonomy" id="412755"/>
    <lineage>
        <taxon>unclassified sequences</taxon>
        <taxon>metagenomes</taxon>
        <taxon>ecological metagenomes</taxon>
    </lineage>
</organism>
<feature type="domain" description="Orotidine 5'-phosphate decarboxylase" evidence="9">
    <location>
        <begin position="3"/>
        <end position="229"/>
    </location>
</feature>
<dbReference type="InterPro" id="IPR047596">
    <property type="entry name" value="OMPdecase_bac"/>
</dbReference>
<dbReference type="GO" id="GO:0005829">
    <property type="term" value="C:cytosol"/>
    <property type="evidence" value="ECO:0007669"/>
    <property type="project" value="TreeGrafter"/>
</dbReference>
<comment type="caution">
    <text evidence="10">The sequence shown here is derived from an EMBL/GenBank/DDBJ whole genome shotgun (WGS) entry which is preliminary data.</text>
</comment>
<evidence type="ECO:0000256" key="7">
    <source>
        <dbReference type="ARBA" id="ARBA00023239"/>
    </source>
</evidence>
<protein>
    <recommendedName>
        <fullName evidence="4">Orotidine 5'-phosphate decarboxylase</fullName>
        <ecNumber evidence="3">4.1.1.23</ecNumber>
    </recommendedName>
    <alternativeName>
        <fullName evidence="8">OMP decarboxylase</fullName>
    </alternativeName>
</protein>
<dbReference type="Gene3D" id="3.20.20.70">
    <property type="entry name" value="Aldolase class I"/>
    <property type="match status" value="1"/>
</dbReference>
<evidence type="ECO:0000256" key="3">
    <source>
        <dbReference type="ARBA" id="ARBA00012321"/>
    </source>
</evidence>
<gene>
    <name evidence="10" type="ORF">LCGC14_1549500</name>
</gene>
<evidence type="ECO:0000256" key="6">
    <source>
        <dbReference type="ARBA" id="ARBA00022975"/>
    </source>
</evidence>
<keyword evidence="5" id="KW-0210">Decarboxylase</keyword>
<dbReference type="CDD" id="cd04725">
    <property type="entry name" value="OMP_decarboxylase_like"/>
    <property type="match status" value="1"/>
</dbReference>
<comment type="pathway">
    <text evidence="1">Pyrimidine metabolism; UMP biosynthesis via de novo pathway; UMP from orotate: step 2/2.</text>
</comment>
<dbReference type="SMART" id="SM00934">
    <property type="entry name" value="OMPdecase"/>
    <property type="match status" value="1"/>
</dbReference>
<sequence length="237" mass="26360">MKRIILALDVDDHGYALELVDKFSENIDIFKVGLELFSIAGPQVVRDIHDRGKKVFLDLKFHDIPNTVSHAAQAAARLGVYMFNVHTSSGLEAMQLCRDDVVELCLKENIERPKILGVTVLTSLSQEVLRDEFGIQHTLRTHVKNLSKMALKAGLDGVVASGHETSLIRNHCGKDFLIITPGIRASWALPDDQKRTMTPRDAMREGADFLVIGRSILKQADPEKALDLIQVEILTSL</sequence>
<dbReference type="EMBL" id="LAZR01011824">
    <property type="protein sequence ID" value="KKM58365.1"/>
    <property type="molecule type" value="Genomic_DNA"/>
</dbReference>
<dbReference type="GO" id="GO:0004590">
    <property type="term" value="F:orotidine-5'-phosphate decarboxylase activity"/>
    <property type="evidence" value="ECO:0007669"/>
    <property type="project" value="UniProtKB-EC"/>
</dbReference>
<dbReference type="HAMAP" id="MF_01200_B">
    <property type="entry name" value="OMPdecase_type1_B"/>
    <property type="match status" value="1"/>
</dbReference>
<dbReference type="InterPro" id="IPR014732">
    <property type="entry name" value="OMPdecase"/>
</dbReference>
<dbReference type="InterPro" id="IPR001754">
    <property type="entry name" value="OMPdeCOase_dom"/>
</dbReference>